<proteinExistence type="predicted"/>
<feature type="compositionally biased region" description="Acidic residues" evidence="1">
    <location>
        <begin position="127"/>
        <end position="139"/>
    </location>
</feature>
<feature type="region of interest" description="Disordered" evidence="1">
    <location>
        <begin position="127"/>
        <end position="148"/>
    </location>
</feature>
<accession>A0A1I0MLI3</accession>
<dbReference type="AlphaFoldDB" id="A0A1I0MLI3"/>
<dbReference type="eggNOG" id="arCOG09374">
    <property type="taxonomic scope" value="Archaea"/>
</dbReference>
<dbReference type="Proteomes" id="UP000183275">
    <property type="component" value="Unassembled WGS sequence"/>
</dbReference>
<sequence>MNRRTVLRTAGVTAVAGLSGCIEALQEHYEGSFQGLVPIEIHSEADHHYNVILEAYAVDEDRQTYDESYTVRAGETASPPHLDAAEQRFRATKMERETDEQLTKEATVTPNVDLISVRLTDDDLILDVERGEEDDEPAPESEPSRFDE</sequence>
<name>A0A1I0MLI3_9EURY</name>
<evidence type="ECO:0000313" key="3">
    <source>
        <dbReference type="Proteomes" id="UP000183275"/>
    </source>
</evidence>
<protein>
    <submittedName>
        <fullName evidence="2">Uncharacterized protein</fullName>
    </submittedName>
</protein>
<reference evidence="3" key="1">
    <citation type="submission" date="2016-10" db="EMBL/GenBank/DDBJ databases">
        <authorList>
            <person name="Varghese N."/>
        </authorList>
    </citation>
    <scope>NUCLEOTIDE SEQUENCE [LARGE SCALE GENOMIC DNA]</scope>
    <source>
        <strain evidence="3">CGMCC 1.12284</strain>
    </source>
</reference>
<evidence type="ECO:0000313" key="2">
    <source>
        <dbReference type="EMBL" id="SEV88742.1"/>
    </source>
</evidence>
<dbReference type="PROSITE" id="PS51257">
    <property type="entry name" value="PROKAR_LIPOPROTEIN"/>
    <property type="match status" value="1"/>
</dbReference>
<organism evidence="2 3">
    <name type="scientific">Natrinema salifodinae</name>
    <dbReference type="NCBI Taxonomy" id="1202768"/>
    <lineage>
        <taxon>Archaea</taxon>
        <taxon>Methanobacteriati</taxon>
        <taxon>Methanobacteriota</taxon>
        <taxon>Stenosarchaea group</taxon>
        <taxon>Halobacteria</taxon>
        <taxon>Halobacteriales</taxon>
        <taxon>Natrialbaceae</taxon>
        <taxon>Natrinema</taxon>
    </lineage>
</organism>
<keyword evidence="3" id="KW-1185">Reference proteome</keyword>
<dbReference type="EMBL" id="FOIS01000001">
    <property type="protein sequence ID" value="SEV88742.1"/>
    <property type="molecule type" value="Genomic_DNA"/>
</dbReference>
<evidence type="ECO:0000256" key="1">
    <source>
        <dbReference type="SAM" id="MobiDB-lite"/>
    </source>
</evidence>
<gene>
    <name evidence="2" type="ORF">SAMN05216285_1079</name>
</gene>
<dbReference type="OrthoDB" id="204924at2157"/>
<dbReference type="RefSeq" id="WP_049990446.1">
    <property type="nucleotide sequence ID" value="NZ_FOIS01000001.1"/>
</dbReference>